<feature type="compositionally biased region" description="Polar residues" evidence="1">
    <location>
        <begin position="310"/>
        <end position="325"/>
    </location>
</feature>
<keyword evidence="3" id="KW-1185">Reference proteome</keyword>
<evidence type="ECO:0000313" key="2">
    <source>
        <dbReference type="EMBL" id="OQO01354.1"/>
    </source>
</evidence>
<accession>A0A1V8SQN9</accession>
<organism evidence="2 3">
    <name type="scientific">Cryoendolithus antarcticus</name>
    <dbReference type="NCBI Taxonomy" id="1507870"/>
    <lineage>
        <taxon>Eukaryota</taxon>
        <taxon>Fungi</taxon>
        <taxon>Dikarya</taxon>
        <taxon>Ascomycota</taxon>
        <taxon>Pezizomycotina</taxon>
        <taxon>Dothideomycetes</taxon>
        <taxon>Dothideomycetidae</taxon>
        <taxon>Cladosporiales</taxon>
        <taxon>Cladosporiaceae</taxon>
        <taxon>Cryoendolithus</taxon>
    </lineage>
</organism>
<dbReference type="InParanoid" id="A0A1V8SQN9"/>
<feature type="region of interest" description="Disordered" evidence="1">
    <location>
        <begin position="298"/>
        <end position="331"/>
    </location>
</feature>
<evidence type="ECO:0000313" key="3">
    <source>
        <dbReference type="Proteomes" id="UP000192596"/>
    </source>
</evidence>
<comment type="caution">
    <text evidence="2">The sequence shown here is derived from an EMBL/GenBank/DDBJ whole genome shotgun (WGS) entry which is preliminary data.</text>
</comment>
<gene>
    <name evidence="2" type="ORF">B0A48_12909</name>
</gene>
<reference evidence="3" key="1">
    <citation type="submission" date="2017-03" db="EMBL/GenBank/DDBJ databases">
        <title>Genomes of endolithic fungi from Antarctica.</title>
        <authorList>
            <person name="Coleine C."/>
            <person name="Masonjones S."/>
            <person name="Stajich J.E."/>
        </authorList>
    </citation>
    <scope>NUCLEOTIDE SEQUENCE [LARGE SCALE GENOMIC DNA]</scope>
    <source>
        <strain evidence="3">CCFEE 5527</strain>
    </source>
</reference>
<proteinExistence type="predicted"/>
<dbReference type="OrthoDB" id="3945102at2759"/>
<dbReference type="EMBL" id="NAJO01000031">
    <property type="protein sequence ID" value="OQO01354.1"/>
    <property type="molecule type" value="Genomic_DNA"/>
</dbReference>
<dbReference type="Proteomes" id="UP000192596">
    <property type="component" value="Unassembled WGS sequence"/>
</dbReference>
<dbReference type="AlphaFoldDB" id="A0A1V8SQN9"/>
<protein>
    <submittedName>
        <fullName evidence="2">Uncharacterized protein</fullName>
    </submittedName>
</protein>
<name>A0A1V8SQN9_9PEZI</name>
<sequence>MSTSEDQHVTHSIYRSLLYPANPFGGPNAQPSVQPDVTLIYRETSGNDQTLPLLWRNDIYKNSTRLAALLRPASESDYNELNLRLTQVTRLTAVPLVQFLRGGVYGVRETTLLVLHVQMYKLGEVYNIVGLRAYALEQLVLVREAEEILERLPLIKGPAQTSTAQAVPPVKPAPRMSKFAQFFAEHYDANGRLIKPLYDCVRGADEEPKQVGPAKDSPQMQTKPQTCSACAEGQDEGVNLFDQCVKGNERPPPLLTGQPCPSPTGDHRMARLREALPPLNTSVLSTHELDARLACMLHASPPSRPKPNVETKSVQPQRRSQSPPHGSNADRMSRLTLDFHSYIPISVYDPPATPALVAPLSPRLDTSVPRTDEYELDKAACKTPIWECGSADEHLLEGPGNTTYSPASPPENAAPEEELNCLDGDGLGHRRIANLRQTLPSLDTSVPRTQAYVTDAAACKTPIWECETADEHSLEQPGYAIPSPASPVEAAMEHSPTESLVAVGIAHVTQAEQSGLTISPVGSEEWEIMEAE</sequence>
<evidence type="ECO:0000256" key="1">
    <source>
        <dbReference type="SAM" id="MobiDB-lite"/>
    </source>
</evidence>